<dbReference type="RefSeq" id="WP_189437851.1">
    <property type="nucleotide sequence ID" value="NZ_BMXE01000006.1"/>
</dbReference>
<dbReference type="Proteomes" id="UP000637980">
    <property type="component" value="Unassembled WGS sequence"/>
</dbReference>
<keyword evidence="2" id="KW-0547">Nucleotide-binding</keyword>
<keyword evidence="7" id="KW-1185">Reference proteome</keyword>
<dbReference type="PANTHER" id="PTHR19211:SF6">
    <property type="entry name" value="BLL7188 PROTEIN"/>
    <property type="match status" value="1"/>
</dbReference>
<dbReference type="Pfam" id="PF00005">
    <property type="entry name" value="ABC_tran"/>
    <property type="match status" value="2"/>
</dbReference>
<reference evidence="7" key="1">
    <citation type="journal article" date="2019" name="Int. J. Syst. Evol. Microbiol.">
        <title>The Global Catalogue of Microorganisms (GCM) 10K type strain sequencing project: providing services to taxonomists for standard genome sequencing and annotation.</title>
        <authorList>
            <consortium name="The Broad Institute Genomics Platform"/>
            <consortium name="The Broad Institute Genome Sequencing Center for Infectious Disease"/>
            <person name="Wu L."/>
            <person name="Ma J."/>
        </authorList>
    </citation>
    <scope>NUCLEOTIDE SEQUENCE [LARGE SCALE GENOMIC DNA]</scope>
    <source>
        <strain evidence="7">KCTC 12861</strain>
    </source>
</reference>
<dbReference type="Gene3D" id="3.40.50.300">
    <property type="entry name" value="P-loop containing nucleotide triphosphate hydrolases"/>
    <property type="match status" value="2"/>
</dbReference>
<name>A0ABQ3ER34_9HYPH</name>
<dbReference type="EMBL" id="BMXE01000006">
    <property type="protein sequence ID" value="GHB40604.1"/>
    <property type="molecule type" value="Genomic_DNA"/>
</dbReference>
<evidence type="ECO:0000313" key="7">
    <source>
        <dbReference type="Proteomes" id="UP000637980"/>
    </source>
</evidence>
<feature type="coiled-coil region" evidence="4">
    <location>
        <begin position="223"/>
        <end position="257"/>
    </location>
</feature>
<dbReference type="SUPFAM" id="SSF52540">
    <property type="entry name" value="P-loop containing nucleoside triphosphate hydrolases"/>
    <property type="match status" value="2"/>
</dbReference>
<keyword evidence="3" id="KW-0067">ATP-binding</keyword>
<keyword evidence="4" id="KW-0175">Coiled coil</keyword>
<proteinExistence type="predicted"/>
<dbReference type="InterPro" id="IPR003439">
    <property type="entry name" value="ABC_transporter-like_ATP-bd"/>
</dbReference>
<evidence type="ECO:0000256" key="4">
    <source>
        <dbReference type="SAM" id="Coils"/>
    </source>
</evidence>
<comment type="caution">
    <text evidence="6">The sequence shown here is derived from an EMBL/GenBank/DDBJ whole genome shotgun (WGS) entry which is preliminary data.</text>
</comment>
<dbReference type="PROSITE" id="PS50893">
    <property type="entry name" value="ABC_TRANSPORTER_2"/>
    <property type="match status" value="1"/>
</dbReference>
<dbReference type="PANTHER" id="PTHR19211">
    <property type="entry name" value="ATP-BINDING TRANSPORT PROTEIN-RELATED"/>
    <property type="match status" value="1"/>
</dbReference>
<dbReference type="CDD" id="cd03221">
    <property type="entry name" value="ABCF_EF-3"/>
    <property type="match status" value="2"/>
</dbReference>
<evidence type="ECO:0000313" key="6">
    <source>
        <dbReference type="EMBL" id="GHB40604.1"/>
    </source>
</evidence>
<dbReference type="InterPro" id="IPR050611">
    <property type="entry name" value="ABCF"/>
</dbReference>
<feature type="domain" description="ABC transporter" evidence="5">
    <location>
        <begin position="5"/>
        <end position="235"/>
    </location>
</feature>
<dbReference type="InterPro" id="IPR027417">
    <property type="entry name" value="P-loop_NTPase"/>
</dbReference>
<organism evidence="6 7">
    <name type="scientific">Pseudovibrio japonicus</name>
    <dbReference type="NCBI Taxonomy" id="366534"/>
    <lineage>
        <taxon>Bacteria</taxon>
        <taxon>Pseudomonadati</taxon>
        <taxon>Pseudomonadota</taxon>
        <taxon>Alphaproteobacteria</taxon>
        <taxon>Hyphomicrobiales</taxon>
        <taxon>Stappiaceae</taxon>
        <taxon>Pseudovibrio</taxon>
    </lineage>
</organism>
<evidence type="ECO:0000256" key="3">
    <source>
        <dbReference type="ARBA" id="ARBA00022840"/>
    </source>
</evidence>
<dbReference type="SMART" id="SM00382">
    <property type="entry name" value="AAA"/>
    <property type="match status" value="2"/>
</dbReference>
<dbReference type="InterPro" id="IPR003593">
    <property type="entry name" value="AAA+_ATPase"/>
</dbReference>
<gene>
    <name evidence="6" type="ORF">GCM10007094_32490</name>
</gene>
<accession>A0ABQ3ER34</accession>
<sequence>MPLSISLNQLSWSLPDGTGLFSDLNLQFAPHRTGLIGRNGTGKTTLLSLISGALEPASGSVTVQGTLGLLKQQVQNGPRDTVGDLFGVSDALHILQKAEEGTASMDELAQADWTLESRMEAALASMGLEITARHPLAALSGGQITRCRLAALQFHDADFLLLDEPTNNLDADGREALGAFLAKWRKGAIIVSHDRALLEQMDCIVELTTLGASAFGGNYSFYKAQKALELAAAEQDLASAEKRMNDLNRKIQNVAERKARKDGAGTRARSKRDQPKVLLNAMRNKAENSLGENSNQAARLRAEAEQQSQAAREKIEVLESLRISVASCGIAKSQRVLTAQGLSAGYDAQQPLLQDFFLVMTGPERVAINGANGSGKTTLLKTLAGQLKPLAGSCQLHPSTRVLDQQVSLLNAELSVLQNFRVLNPEQDENTCRAILARFLFRADASTQQVKTLSGGMMLRAGLACVLGAAQPPKLLVLDEPTNHLDIEAVEAMESALTAYDGALLVVSHDAAFLENIGITKRIELDALQQA</sequence>
<protein>
    <submittedName>
        <fullName evidence="6">ABC transporter permease</fullName>
    </submittedName>
</protein>
<evidence type="ECO:0000256" key="2">
    <source>
        <dbReference type="ARBA" id="ARBA00022741"/>
    </source>
</evidence>
<evidence type="ECO:0000259" key="5">
    <source>
        <dbReference type="PROSITE" id="PS50893"/>
    </source>
</evidence>
<evidence type="ECO:0000256" key="1">
    <source>
        <dbReference type="ARBA" id="ARBA00022737"/>
    </source>
</evidence>
<feature type="coiled-coil region" evidence="4">
    <location>
        <begin position="283"/>
        <end position="321"/>
    </location>
</feature>
<keyword evidence="1" id="KW-0677">Repeat</keyword>